<dbReference type="Gene3D" id="2.40.50.40">
    <property type="match status" value="1"/>
</dbReference>
<keyword evidence="6" id="KW-1185">Reference proteome</keyword>
<evidence type="ECO:0000256" key="1">
    <source>
        <dbReference type="ARBA" id="ARBA00010868"/>
    </source>
</evidence>
<dbReference type="SMART" id="SM00199">
    <property type="entry name" value="SCY"/>
    <property type="match status" value="1"/>
</dbReference>
<feature type="signal peptide" evidence="3">
    <location>
        <begin position="1"/>
        <end position="23"/>
    </location>
</feature>
<dbReference type="GeneTree" id="ENSGT01100000263482"/>
<feature type="domain" description="Chemokine interleukin-8-like" evidence="4">
    <location>
        <begin position="72"/>
        <end position="130"/>
    </location>
</feature>
<dbReference type="Pfam" id="PF00048">
    <property type="entry name" value="IL8"/>
    <property type="match status" value="1"/>
</dbReference>
<dbReference type="GO" id="GO:0070098">
    <property type="term" value="P:chemokine-mediated signaling pathway"/>
    <property type="evidence" value="ECO:0007669"/>
    <property type="project" value="TreeGrafter"/>
</dbReference>
<name>A0A8C6E4Z3_MOSMO</name>
<dbReference type="PANTHER" id="PTHR12015">
    <property type="entry name" value="SMALL INDUCIBLE CYTOKINE A"/>
    <property type="match status" value="1"/>
</dbReference>
<keyword evidence="3" id="KW-0732">Signal</keyword>
<organism evidence="5 6">
    <name type="scientific">Moschus moschiferus</name>
    <name type="common">Siberian musk deer</name>
    <name type="synonym">Moschus sibiricus</name>
    <dbReference type="NCBI Taxonomy" id="68415"/>
    <lineage>
        <taxon>Eukaryota</taxon>
        <taxon>Metazoa</taxon>
        <taxon>Chordata</taxon>
        <taxon>Craniata</taxon>
        <taxon>Vertebrata</taxon>
        <taxon>Euteleostomi</taxon>
        <taxon>Mammalia</taxon>
        <taxon>Eutheria</taxon>
        <taxon>Laurasiatheria</taxon>
        <taxon>Artiodactyla</taxon>
        <taxon>Ruminantia</taxon>
        <taxon>Pecora</taxon>
        <taxon>Moschidae</taxon>
        <taxon>Moschus</taxon>
    </lineage>
</organism>
<dbReference type="AlphaFoldDB" id="A0A8C6E4Z3"/>
<dbReference type="InterPro" id="IPR039809">
    <property type="entry name" value="Chemokine_b/g/d"/>
</dbReference>
<reference evidence="5" key="1">
    <citation type="submission" date="2025-08" db="UniProtKB">
        <authorList>
            <consortium name="Ensembl"/>
        </authorList>
    </citation>
    <scope>IDENTIFICATION</scope>
</reference>
<evidence type="ECO:0000313" key="5">
    <source>
        <dbReference type="Ensembl" id="ENSMMSP00000020991.1"/>
    </source>
</evidence>
<dbReference type="Ensembl" id="ENSMMST00000023169.1">
    <property type="protein sequence ID" value="ENSMMSP00000020991.1"/>
    <property type="gene ID" value="ENSMMSG00000015502.1"/>
</dbReference>
<proteinExistence type="inferred from homology"/>
<evidence type="ECO:0000259" key="4">
    <source>
        <dbReference type="SMART" id="SM00199"/>
    </source>
</evidence>
<dbReference type="InterPro" id="IPR001811">
    <property type="entry name" value="Chemokine_IL8-like_dom"/>
</dbReference>
<evidence type="ECO:0000313" key="6">
    <source>
        <dbReference type="Proteomes" id="UP000694544"/>
    </source>
</evidence>
<reference evidence="5" key="2">
    <citation type="submission" date="2025-09" db="UniProtKB">
        <authorList>
            <consortium name="Ensembl"/>
        </authorList>
    </citation>
    <scope>IDENTIFICATION</scope>
</reference>
<dbReference type="Proteomes" id="UP000694544">
    <property type="component" value="Unplaced"/>
</dbReference>
<keyword evidence="2" id="KW-0202">Cytokine</keyword>
<dbReference type="PANTHER" id="PTHR12015:SF110">
    <property type="entry name" value="C-C MOTIF CHEMOKINE 14"/>
    <property type="match status" value="1"/>
</dbReference>
<evidence type="ECO:0000256" key="3">
    <source>
        <dbReference type="SAM" id="SignalP"/>
    </source>
</evidence>
<dbReference type="GO" id="GO:0048020">
    <property type="term" value="F:CCR chemokine receptor binding"/>
    <property type="evidence" value="ECO:0007669"/>
    <property type="project" value="TreeGrafter"/>
</dbReference>
<dbReference type="CDD" id="cd00272">
    <property type="entry name" value="Chemokine_CC"/>
    <property type="match status" value="1"/>
</dbReference>
<dbReference type="GO" id="GO:0005615">
    <property type="term" value="C:extracellular space"/>
    <property type="evidence" value="ECO:0007669"/>
    <property type="project" value="UniProtKB-KW"/>
</dbReference>
<comment type="similarity">
    <text evidence="1">Belongs to the intercrine beta (chemokine CC) family.</text>
</comment>
<sequence length="132" mass="14006">MGALGGTGTALPILLGLFPLISLLPRDAVCSLRSGLCCSSIQSSKSSAVPFGVGTLISALLPSFSSGGPYHPAECCLTYVSRAVPRQRVSSYYETSSQCAKPGIVFITKKGRYICANPRGGWVRDYIKELEE</sequence>
<dbReference type="GO" id="GO:0006954">
    <property type="term" value="P:inflammatory response"/>
    <property type="evidence" value="ECO:0007669"/>
    <property type="project" value="TreeGrafter"/>
</dbReference>
<protein>
    <recommendedName>
        <fullName evidence="4">Chemokine interleukin-8-like domain-containing protein</fullName>
    </recommendedName>
</protein>
<dbReference type="InterPro" id="IPR036048">
    <property type="entry name" value="Interleukin_8-like_sf"/>
</dbReference>
<dbReference type="GO" id="GO:0061844">
    <property type="term" value="P:antimicrobial humoral immune response mediated by antimicrobial peptide"/>
    <property type="evidence" value="ECO:0007669"/>
    <property type="project" value="TreeGrafter"/>
</dbReference>
<dbReference type="SUPFAM" id="SSF54117">
    <property type="entry name" value="Interleukin 8-like chemokines"/>
    <property type="match status" value="1"/>
</dbReference>
<evidence type="ECO:0000256" key="2">
    <source>
        <dbReference type="ARBA" id="ARBA00022514"/>
    </source>
</evidence>
<dbReference type="GO" id="GO:0008009">
    <property type="term" value="F:chemokine activity"/>
    <property type="evidence" value="ECO:0007669"/>
    <property type="project" value="InterPro"/>
</dbReference>
<dbReference type="FunFam" id="2.40.50.40:FF:000002">
    <property type="entry name" value="C-C motif chemokine"/>
    <property type="match status" value="1"/>
</dbReference>
<dbReference type="GO" id="GO:0030335">
    <property type="term" value="P:positive regulation of cell migration"/>
    <property type="evidence" value="ECO:0007669"/>
    <property type="project" value="TreeGrafter"/>
</dbReference>
<feature type="chain" id="PRO_5034683581" description="Chemokine interleukin-8-like domain-containing protein" evidence="3">
    <location>
        <begin position="24"/>
        <end position="132"/>
    </location>
</feature>
<accession>A0A8C6E4Z3</accession>